<evidence type="ECO:0000313" key="9">
    <source>
        <dbReference type="Proteomes" id="UP000290545"/>
    </source>
</evidence>
<dbReference type="CDD" id="cd15904">
    <property type="entry name" value="TSPO_MBR"/>
    <property type="match status" value="1"/>
</dbReference>
<dbReference type="PIRSF" id="PIRSF005859">
    <property type="entry name" value="PBR"/>
    <property type="match status" value="1"/>
</dbReference>
<accession>A0A4Q1D5K0</accession>
<evidence type="ECO:0000256" key="4">
    <source>
        <dbReference type="ARBA" id="ARBA00022989"/>
    </source>
</evidence>
<reference evidence="8 9" key="1">
    <citation type="submission" date="2019-01" db="EMBL/GenBank/DDBJ databases">
        <title>Filimonas sp. strain TTM-71.</title>
        <authorList>
            <person name="Chen W.-M."/>
        </authorList>
    </citation>
    <scope>NUCLEOTIDE SEQUENCE [LARGE SCALE GENOMIC DNA]</scope>
    <source>
        <strain evidence="8 9">TTM-71</strain>
    </source>
</reference>
<feature type="transmembrane region" description="Helical" evidence="6">
    <location>
        <begin position="129"/>
        <end position="153"/>
    </location>
</feature>
<comment type="subcellular location">
    <subcellularLocation>
        <location evidence="1">Membrane</location>
        <topology evidence="1">Multi-pass membrane protein</topology>
    </subcellularLocation>
</comment>
<dbReference type="Proteomes" id="UP000290545">
    <property type="component" value="Unassembled WGS sequence"/>
</dbReference>
<dbReference type="InterPro" id="IPR004307">
    <property type="entry name" value="TspO_MBR"/>
</dbReference>
<evidence type="ECO:0000256" key="7">
    <source>
        <dbReference type="SAM" id="SignalP"/>
    </source>
</evidence>
<gene>
    <name evidence="8" type="ORF">ESB13_16435</name>
</gene>
<keyword evidence="4 6" id="KW-1133">Transmembrane helix</keyword>
<keyword evidence="5 6" id="KW-0472">Membrane</keyword>
<dbReference type="AlphaFoldDB" id="A0A4Q1D5K0"/>
<evidence type="ECO:0000313" key="8">
    <source>
        <dbReference type="EMBL" id="RXK83668.1"/>
    </source>
</evidence>
<evidence type="ECO:0000256" key="1">
    <source>
        <dbReference type="ARBA" id="ARBA00004141"/>
    </source>
</evidence>
<feature type="signal peptide" evidence="7">
    <location>
        <begin position="1"/>
        <end position="25"/>
    </location>
</feature>
<dbReference type="GO" id="GO:0033013">
    <property type="term" value="P:tetrapyrrole metabolic process"/>
    <property type="evidence" value="ECO:0007669"/>
    <property type="project" value="UniProtKB-ARBA"/>
</dbReference>
<dbReference type="FunFam" id="1.20.1260.100:FF:000001">
    <property type="entry name" value="translocator protein 2"/>
    <property type="match status" value="1"/>
</dbReference>
<dbReference type="RefSeq" id="WP_129004720.1">
    <property type="nucleotide sequence ID" value="NZ_SDHZ01000002.1"/>
</dbReference>
<dbReference type="PANTHER" id="PTHR10057">
    <property type="entry name" value="PERIPHERAL-TYPE BENZODIAZEPINE RECEPTOR"/>
    <property type="match status" value="1"/>
</dbReference>
<sequence length="154" mass="17501">MKWTKFIISLAIPLAAGAIAGTVTANNVNTWYPQLNKPSFNPPNWLFGPVWTILYIMMGIALYLVWTKPASHIKSRAMALFFVQLALNFIWSFLFFQWHLIGMALVDISILWIAIISCLLVFSRISKPAAWLFVPYLLWVSFAASLNAAIYMLN</sequence>
<proteinExistence type="inferred from homology"/>
<feature type="chain" id="PRO_5020391370" evidence="7">
    <location>
        <begin position="26"/>
        <end position="154"/>
    </location>
</feature>
<dbReference type="PANTHER" id="PTHR10057:SF0">
    <property type="entry name" value="TRANSLOCATOR PROTEIN"/>
    <property type="match status" value="1"/>
</dbReference>
<comment type="caution">
    <text evidence="8">The sequence shown here is derived from an EMBL/GenBank/DDBJ whole genome shotgun (WGS) entry which is preliminary data.</text>
</comment>
<feature type="transmembrane region" description="Helical" evidence="6">
    <location>
        <begin position="77"/>
        <end position="94"/>
    </location>
</feature>
<evidence type="ECO:0000256" key="6">
    <source>
        <dbReference type="SAM" id="Phobius"/>
    </source>
</evidence>
<organism evidence="8 9">
    <name type="scientific">Filimonas effusa</name>
    <dbReference type="NCBI Taxonomy" id="2508721"/>
    <lineage>
        <taxon>Bacteria</taxon>
        <taxon>Pseudomonadati</taxon>
        <taxon>Bacteroidota</taxon>
        <taxon>Chitinophagia</taxon>
        <taxon>Chitinophagales</taxon>
        <taxon>Chitinophagaceae</taxon>
        <taxon>Filimonas</taxon>
    </lineage>
</organism>
<keyword evidence="9" id="KW-1185">Reference proteome</keyword>
<keyword evidence="3 6" id="KW-0812">Transmembrane</keyword>
<dbReference type="InterPro" id="IPR038330">
    <property type="entry name" value="TspO/MBR-related_sf"/>
</dbReference>
<dbReference type="GO" id="GO:0016020">
    <property type="term" value="C:membrane"/>
    <property type="evidence" value="ECO:0007669"/>
    <property type="project" value="UniProtKB-SubCell"/>
</dbReference>
<dbReference type="Gene3D" id="1.20.1260.100">
    <property type="entry name" value="TspO/MBR protein"/>
    <property type="match status" value="1"/>
</dbReference>
<evidence type="ECO:0000256" key="2">
    <source>
        <dbReference type="ARBA" id="ARBA00007524"/>
    </source>
</evidence>
<protein>
    <submittedName>
        <fullName evidence="8">Tryptophan-rich sensory protein</fullName>
    </submittedName>
</protein>
<dbReference type="OrthoDB" id="9795496at2"/>
<feature type="transmembrane region" description="Helical" evidence="6">
    <location>
        <begin position="44"/>
        <end position="65"/>
    </location>
</feature>
<feature type="transmembrane region" description="Helical" evidence="6">
    <location>
        <begin position="100"/>
        <end position="122"/>
    </location>
</feature>
<evidence type="ECO:0000256" key="5">
    <source>
        <dbReference type="ARBA" id="ARBA00023136"/>
    </source>
</evidence>
<name>A0A4Q1D5K0_9BACT</name>
<dbReference type="EMBL" id="SDHZ01000002">
    <property type="protein sequence ID" value="RXK83668.1"/>
    <property type="molecule type" value="Genomic_DNA"/>
</dbReference>
<keyword evidence="7" id="KW-0732">Signal</keyword>
<dbReference type="Pfam" id="PF03073">
    <property type="entry name" value="TspO_MBR"/>
    <property type="match status" value="1"/>
</dbReference>
<comment type="similarity">
    <text evidence="2">Belongs to the TspO/BZRP family.</text>
</comment>
<evidence type="ECO:0000256" key="3">
    <source>
        <dbReference type="ARBA" id="ARBA00022692"/>
    </source>
</evidence>